<protein>
    <submittedName>
        <fullName evidence="2">Uncharacterized protein</fullName>
    </submittedName>
</protein>
<reference evidence="2 3" key="1">
    <citation type="submission" date="2019-01" db="EMBL/GenBank/DDBJ databases">
        <title>PMF-metabolizing Aryl O-demethylase.</title>
        <authorList>
            <person name="Kim M."/>
        </authorList>
    </citation>
    <scope>NUCLEOTIDE SEQUENCE [LARGE SCALE GENOMIC DNA]</scope>
    <source>
        <strain evidence="2 3">PMF1</strain>
    </source>
</reference>
<sequence>MKGKIRRLCLTLLIPLLLLMGCGQGREQAKEPSAEELLKEVISNQKQLKSGKMQMTMNFKAAMPLEEAQDLLGDVQNSAIQMDMDAELQFQEERMRMDGELNMQIMSMKIPVPIESYTVKSGDKYVTYTKNGEEWQKSETDVSGGDMGALVFAGQELYQGIQDESLTMTEETLELDNETSTECYVIHSSIGGEVLNSLFSMAGQVPGQENVLGDFRIEDEKVDLDLYVDKKEKEIIRTRIDMRQLMEKMMSDLTAQSGTDQTMKVDKFQIAVTIKERGETVEVEVPQEALDAEEL</sequence>
<proteinExistence type="predicted"/>
<dbReference type="RefSeq" id="WP_130182402.1">
    <property type="nucleotide sequence ID" value="NZ_CP035945.1"/>
</dbReference>
<evidence type="ECO:0000313" key="2">
    <source>
        <dbReference type="EMBL" id="QBE99259.1"/>
    </source>
</evidence>
<dbReference type="PROSITE" id="PS51257">
    <property type="entry name" value="PROKAR_LIPOPROTEIN"/>
    <property type="match status" value="1"/>
</dbReference>
<accession>A0A4P6M3F4</accession>
<feature type="signal peptide" evidence="1">
    <location>
        <begin position="1"/>
        <end position="25"/>
    </location>
</feature>
<feature type="chain" id="PRO_5039318802" evidence="1">
    <location>
        <begin position="26"/>
        <end position="295"/>
    </location>
</feature>
<evidence type="ECO:0000313" key="3">
    <source>
        <dbReference type="Proteomes" id="UP000289794"/>
    </source>
</evidence>
<keyword evidence="1" id="KW-0732">Signal</keyword>
<dbReference type="KEGG" id="bpro:PMF13cell1_04832"/>
<dbReference type="Gene3D" id="2.50.20.20">
    <property type="match status" value="1"/>
</dbReference>
<dbReference type="Proteomes" id="UP000289794">
    <property type="component" value="Chromosome"/>
</dbReference>
<dbReference type="AlphaFoldDB" id="A0A4P6M3F4"/>
<evidence type="ECO:0000256" key="1">
    <source>
        <dbReference type="SAM" id="SignalP"/>
    </source>
</evidence>
<dbReference type="InterPro" id="IPR046720">
    <property type="entry name" value="DUF6612"/>
</dbReference>
<dbReference type="Pfam" id="PF20316">
    <property type="entry name" value="DUF6612"/>
    <property type="match status" value="1"/>
</dbReference>
<dbReference type="EMBL" id="CP035945">
    <property type="protein sequence ID" value="QBE99259.1"/>
    <property type="molecule type" value="Genomic_DNA"/>
</dbReference>
<name>A0A4P6M3F4_9FIRM</name>
<gene>
    <name evidence="2" type="ORF">PMF13cell1_04832</name>
</gene>
<organism evidence="2 3">
    <name type="scientific">Blautia producta</name>
    <dbReference type="NCBI Taxonomy" id="33035"/>
    <lineage>
        <taxon>Bacteria</taxon>
        <taxon>Bacillati</taxon>
        <taxon>Bacillota</taxon>
        <taxon>Clostridia</taxon>
        <taxon>Lachnospirales</taxon>
        <taxon>Lachnospiraceae</taxon>
        <taxon>Blautia</taxon>
    </lineage>
</organism>